<gene>
    <name evidence="2" type="ORF">Ahy_A07g035204</name>
</gene>
<reference evidence="2 3" key="1">
    <citation type="submission" date="2019-01" db="EMBL/GenBank/DDBJ databases">
        <title>Sequencing of cultivated peanut Arachis hypogaea provides insights into genome evolution and oil improvement.</title>
        <authorList>
            <person name="Chen X."/>
        </authorList>
    </citation>
    <scope>NUCLEOTIDE SEQUENCE [LARGE SCALE GENOMIC DNA]</scope>
    <source>
        <strain evidence="3">cv. Fuhuasheng</strain>
        <tissue evidence="2">Leaves</tissue>
    </source>
</reference>
<dbReference type="InterPro" id="IPR046960">
    <property type="entry name" value="PPR_At4g14850-like_plant"/>
</dbReference>
<organism evidence="2 3">
    <name type="scientific">Arachis hypogaea</name>
    <name type="common">Peanut</name>
    <dbReference type="NCBI Taxonomy" id="3818"/>
    <lineage>
        <taxon>Eukaryota</taxon>
        <taxon>Viridiplantae</taxon>
        <taxon>Streptophyta</taxon>
        <taxon>Embryophyta</taxon>
        <taxon>Tracheophyta</taxon>
        <taxon>Spermatophyta</taxon>
        <taxon>Magnoliopsida</taxon>
        <taxon>eudicotyledons</taxon>
        <taxon>Gunneridae</taxon>
        <taxon>Pentapetalae</taxon>
        <taxon>rosids</taxon>
        <taxon>fabids</taxon>
        <taxon>Fabales</taxon>
        <taxon>Fabaceae</taxon>
        <taxon>Papilionoideae</taxon>
        <taxon>50 kb inversion clade</taxon>
        <taxon>dalbergioids sensu lato</taxon>
        <taxon>Dalbergieae</taxon>
        <taxon>Pterocarpus clade</taxon>
        <taxon>Arachis</taxon>
    </lineage>
</organism>
<dbReference type="STRING" id="3818.A0A445CDF2"/>
<dbReference type="PANTHER" id="PTHR47926">
    <property type="entry name" value="PENTATRICOPEPTIDE REPEAT-CONTAINING PROTEIN"/>
    <property type="match status" value="1"/>
</dbReference>
<evidence type="ECO:0000256" key="1">
    <source>
        <dbReference type="ARBA" id="ARBA00022737"/>
    </source>
</evidence>
<dbReference type="GO" id="GO:0003723">
    <property type="term" value="F:RNA binding"/>
    <property type="evidence" value="ECO:0007669"/>
    <property type="project" value="InterPro"/>
</dbReference>
<dbReference type="PANTHER" id="PTHR47926:SF500">
    <property type="entry name" value="REPEAT-CONTAINING PROTEIN, PUTATIVE-RELATED"/>
    <property type="match status" value="1"/>
</dbReference>
<proteinExistence type="predicted"/>
<dbReference type="InterPro" id="IPR002885">
    <property type="entry name" value="PPR_rpt"/>
</dbReference>
<keyword evidence="3" id="KW-1185">Reference proteome</keyword>
<dbReference type="AlphaFoldDB" id="A0A445CDF2"/>
<keyword evidence="1" id="KW-0677">Repeat</keyword>
<dbReference type="Gene3D" id="1.25.40.10">
    <property type="entry name" value="Tetratricopeptide repeat domain"/>
    <property type="match status" value="1"/>
</dbReference>
<evidence type="ECO:0008006" key="4">
    <source>
        <dbReference type="Google" id="ProtNLM"/>
    </source>
</evidence>
<comment type="caution">
    <text evidence="2">The sequence shown here is derived from an EMBL/GenBank/DDBJ whole genome shotgun (WGS) entry which is preliminary data.</text>
</comment>
<dbReference type="EMBL" id="SDMP01000007">
    <property type="protein sequence ID" value="RYR48982.1"/>
    <property type="molecule type" value="Genomic_DNA"/>
</dbReference>
<evidence type="ECO:0000313" key="2">
    <source>
        <dbReference type="EMBL" id="RYR48982.1"/>
    </source>
</evidence>
<dbReference type="InterPro" id="IPR011990">
    <property type="entry name" value="TPR-like_helical_dom_sf"/>
</dbReference>
<dbReference type="GO" id="GO:0009451">
    <property type="term" value="P:RNA modification"/>
    <property type="evidence" value="ECO:0007669"/>
    <property type="project" value="InterPro"/>
</dbReference>
<accession>A0A445CDF2</accession>
<sequence>MPGKTPFNKPYICTIRCCNLGWHPRNSISLLFSKLFGFPRYRTWGQKIHEHVEKLGFEMDIYVCTTLVDMYAKCGDLFQVQTLFICSHLGALQHGACCHGYSFIQGFTSEFSICSANIYMYSKSGNIHISRKVFYRMQKQDVVSWNTMIIGYGFRLEAKLCDIVMPRHL</sequence>
<dbReference type="Pfam" id="PF01535">
    <property type="entry name" value="PPR"/>
    <property type="match status" value="3"/>
</dbReference>
<dbReference type="Proteomes" id="UP000289738">
    <property type="component" value="Chromosome A07"/>
</dbReference>
<evidence type="ECO:0000313" key="3">
    <source>
        <dbReference type="Proteomes" id="UP000289738"/>
    </source>
</evidence>
<name>A0A445CDF2_ARAHY</name>
<protein>
    <recommendedName>
        <fullName evidence="4">Pentatricopeptide repeat-containing protein</fullName>
    </recommendedName>
</protein>